<feature type="binding site" evidence="5">
    <location>
        <position position="266"/>
    </location>
    <ligand>
        <name>dimethylallyl diphosphate</name>
        <dbReference type="ChEBI" id="CHEBI:57623"/>
    </ligand>
</feature>
<feature type="binding site" evidence="5">
    <location>
        <position position="40"/>
    </location>
    <ligand>
        <name>isopentenyl diphosphate</name>
        <dbReference type="ChEBI" id="CHEBI:128769"/>
    </ligand>
</feature>
<feature type="binding site" evidence="5">
    <location>
        <position position="223"/>
    </location>
    <ligand>
        <name>(2E)-4-hydroxy-3-methylbut-2-enyl diphosphate</name>
        <dbReference type="ChEBI" id="CHEBI:128753"/>
    </ligand>
</feature>
<dbReference type="HAMAP" id="MF_00191">
    <property type="entry name" value="IspH"/>
    <property type="match status" value="1"/>
</dbReference>
<dbReference type="EMBL" id="DRTT01000167">
    <property type="protein sequence ID" value="HHF99044.1"/>
    <property type="molecule type" value="Genomic_DNA"/>
</dbReference>
<dbReference type="GO" id="GO:0051745">
    <property type="term" value="F:4-hydroxy-3-methylbut-2-enyl diphosphate reductase activity"/>
    <property type="evidence" value="ECO:0007669"/>
    <property type="project" value="UniProtKB-UniRule"/>
</dbReference>
<comment type="catalytic activity">
    <reaction evidence="5">
        <text>isopentenyl diphosphate + 2 oxidized [2Fe-2S]-[ferredoxin] + H2O = (2E)-4-hydroxy-3-methylbut-2-enyl diphosphate + 2 reduced [2Fe-2S]-[ferredoxin] + 2 H(+)</text>
        <dbReference type="Rhea" id="RHEA:24488"/>
        <dbReference type="Rhea" id="RHEA-COMP:10000"/>
        <dbReference type="Rhea" id="RHEA-COMP:10001"/>
        <dbReference type="ChEBI" id="CHEBI:15377"/>
        <dbReference type="ChEBI" id="CHEBI:15378"/>
        <dbReference type="ChEBI" id="CHEBI:33737"/>
        <dbReference type="ChEBI" id="CHEBI:33738"/>
        <dbReference type="ChEBI" id="CHEBI:128753"/>
        <dbReference type="ChEBI" id="CHEBI:128769"/>
        <dbReference type="EC" id="1.17.7.4"/>
    </reaction>
</comment>
<dbReference type="GO" id="GO:0046872">
    <property type="term" value="F:metal ion binding"/>
    <property type="evidence" value="ECO:0007669"/>
    <property type="project" value="UniProtKB-KW"/>
</dbReference>
<evidence type="ECO:0000256" key="3">
    <source>
        <dbReference type="ARBA" id="ARBA00023004"/>
    </source>
</evidence>
<feature type="binding site" evidence="5">
    <location>
        <position position="123"/>
    </location>
    <ligand>
        <name>isopentenyl diphosphate</name>
        <dbReference type="ChEBI" id="CHEBI:128769"/>
    </ligand>
</feature>
<dbReference type="UniPathway" id="UPA00059">
    <property type="reaction ID" value="UER00105"/>
</dbReference>
<organism evidence="6">
    <name type="scientific">Aerophobetes bacterium</name>
    <dbReference type="NCBI Taxonomy" id="2030807"/>
    <lineage>
        <taxon>Bacteria</taxon>
        <taxon>Candidatus Aerophobota</taxon>
    </lineage>
</organism>
<evidence type="ECO:0000256" key="5">
    <source>
        <dbReference type="HAMAP-Rule" id="MF_00191"/>
    </source>
</evidence>
<evidence type="ECO:0000256" key="1">
    <source>
        <dbReference type="ARBA" id="ARBA00022485"/>
    </source>
</evidence>
<dbReference type="GO" id="GO:0050992">
    <property type="term" value="P:dimethylallyl diphosphate biosynthetic process"/>
    <property type="evidence" value="ECO:0007669"/>
    <property type="project" value="UniProtKB-UniRule"/>
</dbReference>
<dbReference type="GO" id="GO:0016114">
    <property type="term" value="P:terpenoid biosynthetic process"/>
    <property type="evidence" value="ECO:0007669"/>
    <property type="project" value="UniProtKB-UniRule"/>
</dbReference>
<feature type="binding site" evidence="5">
    <location>
        <position position="224"/>
    </location>
    <ligand>
        <name>dimethylallyl diphosphate</name>
        <dbReference type="ChEBI" id="CHEBI:57623"/>
    </ligand>
</feature>
<feature type="binding site" evidence="5">
    <location>
        <position position="223"/>
    </location>
    <ligand>
        <name>dimethylallyl diphosphate</name>
        <dbReference type="ChEBI" id="CHEBI:57623"/>
    </ligand>
</feature>
<dbReference type="CDD" id="cd13944">
    <property type="entry name" value="lytB_ispH"/>
    <property type="match status" value="1"/>
</dbReference>
<feature type="binding site" evidence="5">
    <location>
        <position position="73"/>
    </location>
    <ligand>
        <name>dimethylallyl diphosphate</name>
        <dbReference type="ChEBI" id="CHEBI:57623"/>
    </ligand>
</feature>
<dbReference type="NCBIfam" id="TIGR00216">
    <property type="entry name" value="ispH_lytB"/>
    <property type="match status" value="1"/>
</dbReference>
<feature type="binding site" evidence="5">
    <location>
        <position position="95"/>
    </location>
    <ligand>
        <name>[4Fe-4S] cluster</name>
        <dbReference type="ChEBI" id="CHEBI:49883"/>
    </ligand>
</feature>
<feature type="binding site" evidence="5">
    <location>
        <position position="73"/>
    </location>
    <ligand>
        <name>(2E)-4-hydroxy-3-methylbut-2-enyl diphosphate</name>
        <dbReference type="ChEBI" id="CHEBI:128753"/>
    </ligand>
</feature>
<comment type="similarity">
    <text evidence="5">Belongs to the IspH family.</text>
</comment>
<name>A0A7V5M0R8_UNCAE</name>
<feature type="binding site" evidence="5">
    <location>
        <position position="224"/>
    </location>
    <ligand>
        <name>(2E)-4-hydroxy-3-methylbut-2-enyl diphosphate</name>
        <dbReference type="ChEBI" id="CHEBI:128753"/>
    </ligand>
</feature>
<feature type="binding site" evidence="5">
    <location>
        <position position="224"/>
    </location>
    <ligand>
        <name>isopentenyl diphosphate</name>
        <dbReference type="ChEBI" id="CHEBI:128769"/>
    </ligand>
</feature>
<feature type="binding site" evidence="5">
    <location>
        <position position="40"/>
    </location>
    <ligand>
        <name>(2E)-4-hydroxy-3-methylbut-2-enyl diphosphate</name>
        <dbReference type="ChEBI" id="CHEBI:128753"/>
    </ligand>
</feature>
<feature type="binding site" evidence="5">
    <location>
        <position position="40"/>
    </location>
    <ligand>
        <name>dimethylallyl diphosphate</name>
        <dbReference type="ChEBI" id="CHEBI:57623"/>
    </ligand>
</feature>
<feature type="binding site" evidence="5">
    <location>
        <position position="123"/>
    </location>
    <ligand>
        <name>dimethylallyl diphosphate</name>
        <dbReference type="ChEBI" id="CHEBI:57623"/>
    </ligand>
</feature>
<keyword evidence="4 5" id="KW-0411">Iron-sulfur</keyword>
<feature type="binding site" evidence="5">
    <location>
        <position position="266"/>
    </location>
    <ligand>
        <name>isopentenyl diphosphate</name>
        <dbReference type="ChEBI" id="CHEBI:128769"/>
    </ligand>
</feature>
<proteinExistence type="inferred from homology"/>
<feature type="active site" description="Proton donor" evidence="5">
    <location>
        <position position="125"/>
    </location>
</feature>
<dbReference type="Gene3D" id="3.40.1010.20">
    <property type="entry name" value="4-hydroxy-3-methylbut-2-enyl diphosphate reductase, catalytic domain"/>
    <property type="match status" value="2"/>
</dbReference>
<feature type="binding site" evidence="5">
    <location>
        <position position="12"/>
    </location>
    <ligand>
        <name>[4Fe-4S] cluster</name>
        <dbReference type="ChEBI" id="CHEBI:49883"/>
    </ligand>
</feature>
<dbReference type="GO" id="GO:0019288">
    <property type="term" value="P:isopentenyl diphosphate biosynthetic process, methylerythritol 4-phosphate pathway"/>
    <property type="evidence" value="ECO:0007669"/>
    <property type="project" value="UniProtKB-UniRule"/>
</dbReference>
<dbReference type="UniPathway" id="UPA00056">
    <property type="reaction ID" value="UER00097"/>
</dbReference>
<keyword evidence="3 5" id="KW-0408">Iron</keyword>
<feature type="binding site" evidence="5">
    <location>
        <position position="266"/>
    </location>
    <ligand>
        <name>(2E)-4-hydroxy-3-methylbut-2-enyl diphosphate</name>
        <dbReference type="ChEBI" id="CHEBI:128753"/>
    </ligand>
</feature>
<keyword evidence="5" id="KW-0414">Isoprene biosynthesis</keyword>
<feature type="binding site" evidence="5">
    <location>
        <position position="223"/>
    </location>
    <ligand>
        <name>isopentenyl diphosphate</name>
        <dbReference type="ChEBI" id="CHEBI:128769"/>
    </ligand>
</feature>
<protein>
    <recommendedName>
        <fullName evidence="5">4-hydroxy-3-methylbut-2-enyl diphosphate reductase</fullName>
        <shortName evidence="5">HMBPP reductase</shortName>
        <ecNumber evidence="5">1.17.7.4</ecNumber>
    </recommendedName>
</protein>
<dbReference type="EC" id="1.17.7.4" evidence="5"/>
<dbReference type="PANTHER" id="PTHR30426:SF0">
    <property type="entry name" value="4-HYDROXY-3-METHYLBUT-2-ENYL DIPHOSPHATE REDUCTASE"/>
    <property type="match status" value="1"/>
</dbReference>
<dbReference type="InterPro" id="IPR003451">
    <property type="entry name" value="LytB/IspH"/>
</dbReference>
<comment type="function">
    <text evidence="5">Catalyzes the conversion of 1-hydroxy-2-methyl-2-(E)-butenyl 4-diphosphate (HMBPP) into a mixture of isopentenyl diphosphate (IPP) and dimethylallyl diphosphate (DMAPP). Acts in the terminal step of the DOXP/MEP pathway for isoprenoid precursor biosynthesis.</text>
</comment>
<comment type="pathway">
    <text evidence="5">Isoprenoid biosynthesis; dimethylallyl diphosphate biosynthesis; dimethylallyl diphosphate from (2E)-4-hydroxy-3-methylbutenyl diphosphate: step 1/1.</text>
</comment>
<feature type="binding site" evidence="5">
    <location>
        <position position="162"/>
    </location>
    <ligand>
        <name>(2E)-4-hydroxy-3-methylbut-2-enyl diphosphate</name>
        <dbReference type="ChEBI" id="CHEBI:128753"/>
    </ligand>
</feature>
<dbReference type="PANTHER" id="PTHR30426">
    <property type="entry name" value="4-HYDROXY-3-METHYLBUT-2-ENYL DIPHOSPHATE REDUCTASE"/>
    <property type="match status" value="1"/>
</dbReference>
<keyword evidence="1 5" id="KW-0004">4Fe-4S</keyword>
<sequence length="288" mass="32395">MKVYIPEEVGFCFGVKEAIKKVERELKKGGEVFCLGDLVHNPLVMNELCEKGLKVVSSLSEVKKCGTLITRAHGVEQSILEKGKEKGLKIVETTCPYVLRAHKIIRKLICESYHVVIVGSAEHPEIKAILSDIPFCKVSVINSSERIREVPEEKKIGIVAQTTESLDNFENIVKNLIEKRLKSGFEIRVFNTVCSVVIKRQKEAKELAEKVDAVIVVGGNKSSNTRKLVEICKKEGKKVYFIEREEELEFEKIKKLSSVGIIGGTSTPEKIIRNLERKIKKIFSKEGE</sequence>
<dbReference type="AlphaFoldDB" id="A0A7V5M0R8"/>
<comment type="cofactor">
    <cofactor evidence="5">
        <name>[4Fe-4S] cluster</name>
        <dbReference type="ChEBI" id="CHEBI:49883"/>
    </cofactor>
    <text evidence="5">Binds 1 [4Fe-4S] cluster per subunit.</text>
</comment>
<keyword evidence="5 6" id="KW-0560">Oxidoreductase</keyword>
<dbReference type="Proteomes" id="UP000886070">
    <property type="component" value="Unassembled WGS sequence"/>
</dbReference>
<evidence type="ECO:0000313" key="6">
    <source>
        <dbReference type="EMBL" id="HHF99044.1"/>
    </source>
</evidence>
<dbReference type="GO" id="GO:0051539">
    <property type="term" value="F:4 iron, 4 sulfur cluster binding"/>
    <property type="evidence" value="ECO:0007669"/>
    <property type="project" value="UniProtKB-UniRule"/>
</dbReference>
<feature type="binding site" evidence="5">
    <location>
        <position position="73"/>
    </location>
    <ligand>
        <name>isopentenyl diphosphate</name>
        <dbReference type="ChEBI" id="CHEBI:128769"/>
    </ligand>
</feature>
<comment type="pathway">
    <text evidence="5">Isoprenoid biosynthesis; isopentenyl diphosphate biosynthesis via DXP pathway; isopentenyl diphosphate from 1-deoxy-D-xylulose 5-phosphate: step 6/6.</text>
</comment>
<evidence type="ECO:0000256" key="4">
    <source>
        <dbReference type="ARBA" id="ARBA00023014"/>
    </source>
</evidence>
<feature type="binding site" evidence="5">
    <location>
        <position position="123"/>
    </location>
    <ligand>
        <name>(2E)-4-hydroxy-3-methylbut-2-enyl diphosphate</name>
        <dbReference type="ChEBI" id="CHEBI:128753"/>
    </ligand>
</feature>
<evidence type="ECO:0000256" key="2">
    <source>
        <dbReference type="ARBA" id="ARBA00022723"/>
    </source>
</evidence>
<feature type="binding site" evidence="5">
    <location>
        <position position="194"/>
    </location>
    <ligand>
        <name>[4Fe-4S] cluster</name>
        <dbReference type="ChEBI" id="CHEBI:49883"/>
    </ligand>
</feature>
<comment type="catalytic activity">
    <reaction evidence="5">
        <text>dimethylallyl diphosphate + 2 oxidized [2Fe-2S]-[ferredoxin] + H2O = (2E)-4-hydroxy-3-methylbut-2-enyl diphosphate + 2 reduced [2Fe-2S]-[ferredoxin] + 2 H(+)</text>
        <dbReference type="Rhea" id="RHEA:24825"/>
        <dbReference type="Rhea" id="RHEA-COMP:10000"/>
        <dbReference type="Rhea" id="RHEA-COMP:10001"/>
        <dbReference type="ChEBI" id="CHEBI:15377"/>
        <dbReference type="ChEBI" id="CHEBI:15378"/>
        <dbReference type="ChEBI" id="CHEBI:33737"/>
        <dbReference type="ChEBI" id="CHEBI:33738"/>
        <dbReference type="ChEBI" id="CHEBI:57623"/>
        <dbReference type="ChEBI" id="CHEBI:128753"/>
        <dbReference type="EC" id="1.17.7.4"/>
    </reaction>
</comment>
<dbReference type="Pfam" id="PF02401">
    <property type="entry name" value="LYTB"/>
    <property type="match status" value="1"/>
</dbReference>
<gene>
    <name evidence="5 6" type="primary">ispH</name>
    <name evidence="6" type="ORF">ENL39_06135</name>
</gene>
<accession>A0A7V5M0R8</accession>
<comment type="caution">
    <text evidence="6">The sequence shown here is derived from an EMBL/GenBank/DDBJ whole genome shotgun (WGS) entry which is preliminary data.</text>
</comment>
<feature type="binding site" evidence="5">
    <location>
        <position position="222"/>
    </location>
    <ligand>
        <name>dimethylallyl diphosphate</name>
        <dbReference type="ChEBI" id="CHEBI:57623"/>
    </ligand>
</feature>
<reference evidence="6" key="1">
    <citation type="journal article" date="2020" name="mSystems">
        <title>Genome- and Community-Level Interaction Insights into Carbon Utilization and Element Cycling Functions of Hydrothermarchaeota in Hydrothermal Sediment.</title>
        <authorList>
            <person name="Zhou Z."/>
            <person name="Liu Y."/>
            <person name="Xu W."/>
            <person name="Pan J."/>
            <person name="Luo Z.H."/>
            <person name="Li M."/>
        </authorList>
    </citation>
    <scope>NUCLEOTIDE SEQUENCE [LARGE SCALE GENOMIC DNA]</scope>
    <source>
        <strain evidence="6">HyVt-92</strain>
    </source>
</reference>
<feature type="binding site" evidence="5">
    <location>
        <position position="222"/>
    </location>
    <ligand>
        <name>(2E)-4-hydroxy-3-methylbut-2-enyl diphosphate</name>
        <dbReference type="ChEBI" id="CHEBI:128753"/>
    </ligand>
</feature>
<keyword evidence="2 5" id="KW-0479">Metal-binding</keyword>
<feature type="binding site" evidence="5">
    <location>
        <position position="222"/>
    </location>
    <ligand>
        <name>isopentenyl diphosphate</name>
        <dbReference type="ChEBI" id="CHEBI:128769"/>
    </ligand>
</feature>
<dbReference type="Gene3D" id="3.40.50.11270">
    <property type="match status" value="1"/>
</dbReference>